<dbReference type="AlphaFoldDB" id="A0A1B7NBQ6"/>
<dbReference type="Proteomes" id="UP000092154">
    <property type="component" value="Unassembled WGS sequence"/>
</dbReference>
<evidence type="ECO:0000313" key="2">
    <source>
        <dbReference type="Proteomes" id="UP000092154"/>
    </source>
</evidence>
<dbReference type="OrthoDB" id="2709717at2759"/>
<organism evidence="1 2">
    <name type="scientific">Rhizopogon vinicolor AM-OR11-026</name>
    <dbReference type="NCBI Taxonomy" id="1314800"/>
    <lineage>
        <taxon>Eukaryota</taxon>
        <taxon>Fungi</taxon>
        <taxon>Dikarya</taxon>
        <taxon>Basidiomycota</taxon>
        <taxon>Agaricomycotina</taxon>
        <taxon>Agaricomycetes</taxon>
        <taxon>Agaricomycetidae</taxon>
        <taxon>Boletales</taxon>
        <taxon>Suillineae</taxon>
        <taxon>Rhizopogonaceae</taxon>
        <taxon>Rhizopogon</taxon>
    </lineage>
</organism>
<proteinExistence type="predicted"/>
<gene>
    <name evidence="1" type="ORF">K503DRAFT_388404</name>
</gene>
<dbReference type="EMBL" id="KV448161">
    <property type="protein sequence ID" value="OAX42229.1"/>
    <property type="molecule type" value="Genomic_DNA"/>
</dbReference>
<dbReference type="Gene3D" id="3.50.50.60">
    <property type="entry name" value="FAD/NAD(P)-binding domain"/>
    <property type="match status" value="1"/>
</dbReference>
<dbReference type="InterPro" id="IPR036188">
    <property type="entry name" value="FAD/NAD-bd_sf"/>
</dbReference>
<sequence length="147" mass="15899">MTPKFRVAICGAGVGGLVLAVTIGKFAERDIQIDIYEAHDAITAVGAGIVTGLREAEIIQELGIYEEYSRVSKPPSAIHGLSKSCLLTLLNMIRTSRATIQEVRYPGGWFQMVSNPHPTGQALQHETPGFCRHFEAAPSGVMHSPLQ</sequence>
<evidence type="ECO:0000313" key="1">
    <source>
        <dbReference type="EMBL" id="OAX42229.1"/>
    </source>
</evidence>
<protein>
    <recommendedName>
        <fullName evidence="3">FAD-binding domain-containing protein</fullName>
    </recommendedName>
</protein>
<evidence type="ECO:0008006" key="3">
    <source>
        <dbReference type="Google" id="ProtNLM"/>
    </source>
</evidence>
<accession>A0A1B7NBQ6</accession>
<keyword evidence="2" id="KW-1185">Reference proteome</keyword>
<dbReference type="InParanoid" id="A0A1B7NBQ6"/>
<dbReference type="SUPFAM" id="SSF51905">
    <property type="entry name" value="FAD/NAD(P)-binding domain"/>
    <property type="match status" value="1"/>
</dbReference>
<name>A0A1B7NBQ6_9AGAM</name>
<reference evidence="1 2" key="1">
    <citation type="submission" date="2016-06" db="EMBL/GenBank/DDBJ databases">
        <title>Comparative genomics of the ectomycorrhizal sister species Rhizopogon vinicolor and Rhizopogon vesiculosus (Basidiomycota: Boletales) reveals a divergence of the mating type B locus.</title>
        <authorList>
            <consortium name="DOE Joint Genome Institute"/>
            <person name="Mujic A.B."/>
            <person name="Kuo A."/>
            <person name="Tritt A."/>
            <person name="Lipzen A."/>
            <person name="Chen C."/>
            <person name="Johnson J."/>
            <person name="Sharma A."/>
            <person name="Barry K."/>
            <person name="Grigoriev I.V."/>
            <person name="Spatafora J.W."/>
        </authorList>
    </citation>
    <scope>NUCLEOTIDE SEQUENCE [LARGE SCALE GENOMIC DNA]</scope>
    <source>
        <strain evidence="1 2">AM-OR11-026</strain>
    </source>
</reference>